<evidence type="ECO:0000256" key="3">
    <source>
        <dbReference type="ARBA" id="ARBA00022692"/>
    </source>
</evidence>
<feature type="transmembrane region" description="Helical" evidence="7">
    <location>
        <begin position="197"/>
        <end position="219"/>
    </location>
</feature>
<evidence type="ECO:0000256" key="2">
    <source>
        <dbReference type="ARBA" id="ARBA00009458"/>
    </source>
</evidence>
<evidence type="ECO:0000256" key="4">
    <source>
        <dbReference type="ARBA" id="ARBA00022703"/>
    </source>
</evidence>
<comment type="subcellular location">
    <subcellularLocation>
        <location evidence="1">Endomembrane system</location>
    </subcellularLocation>
</comment>
<dbReference type="PANTHER" id="PTHR11256">
    <property type="entry name" value="BCL-2 RELATED"/>
    <property type="match status" value="1"/>
</dbReference>
<protein>
    <submittedName>
        <fullName evidence="9">DgyrCDS578</fullName>
    </submittedName>
</protein>
<dbReference type="EMBL" id="CAJFCJ010000001">
    <property type="protein sequence ID" value="CAD5111250.1"/>
    <property type="molecule type" value="Genomic_DNA"/>
</dbReference>
<dbReference type="InterPro" id="IPR026298">
    <property type="entry name" value="Bcl-2_fam"/>
</dbReference>
<dbReference type="InterPro" id="IPR002475">
    <property type="entry name" value="Bcl2-like"/>
</dbReference>
<sequence>MNHQFNGIMTDMLKPLVENIGTMLSGRKQLVKDVKFKQQREENDYNRLMEDTRLTARRISAVVIDYVADGSDNSSTDTEKAVIRSVMQVLKGYEPTLQHMAEKVDVEESEIEKSIKSVAQNMFEDHSISHGRLATFFAFCGVLSRYYVNSGRKGHVDRIKETVTEYTEKEFCEWIVENGGWQKFEDYFPDPNSIEKFIFKTGILLSAISFATLAFAHIIHK</sequence>
<dbReference type="Gene3D" id="1.10.437.10">
    <property type="entry name" value="Blc2-like"/>
    <property type="match status" value="1"/>
</dbReference>
<keyword evidence="4" id="KW-0053">Apoptosis</keyword>
<dbReference type="SMART" id="SM00337">
    <property type="entry name" value="BCL"/>
    <property type="match status" value="1"/>
</dbReference>
<dbReference type="GO" id="GO:0001836">
    <property type="term" value="P:release of cytochrome c from mitochondria"/>
    <property type="evidence" value="ECO:0007669"/>
    <property type="project" value="TreeGrafter"/>
</dbReference>
<comment type="caution">
    <text evidence="9">The sequence shown here is derived from an EMBL/GenBank/DDBJ whole genome shotgun (WGS) entry which is preliminary data.</text>
</comment>
<dbReference type="OrthoDB" id="6021377at2759"/>
<proteinExistence type="inferred from homology"/>
<evidence type="ECO:0000313" key="9">
    <source>
        <dbReference type="EMBL" id="CAD5111250.1"/>
    </source>
</evidence>
<dbReference type="GO" id="GO:0005741">
    <property type="term" value="C:mitochondrial outer membrane"/>
    <property type="evidence" value="ECO:0007669"/>
    <property type="project" value="TreeGrafter"/>
</dbReference>
<reference evidence="9 10" key="1">
    <citation type="submission" date="2020-08" db="EMBL/GenBank/DDBJ databases">
        <authorList>
            <person name="Hejnol A."/>
        </authorList>
    </citation>
    <scope>NUCLEOTIDE SEQUENCE [LARGE SCALE GENOMIC DNA]</scope>
</reference>
<evidence type="ECO:0000256" key="5">
    <source>
        <dbReference type="ARBA" id="ARBA00022989"/>
    </source>
</evidence>
<dbReference type="GO" id="GO:0051400">
    <property type="term" value="F:BH domain binding"/>
    <property type="evidence" value="ECO:0007669"/>
    <property type="project" value="TreeGrafter"/>
</dbReference>
<dbReference type="InterPro" id="IPR036834">
    <property type="entry name" value="Bcl-2-like_sf"/>
</dbReference>
<evidence type="ECO:0000259" key="8">
    <source>
        <dbReference type="SMART" id="SM00337"/>
    </source>
</evidence>
<dbReference type="CDD" id="cd06845">
    <property type="entry name" value="Bcl-2_like"/>
    <property type="match status" value="1"/>
</dbReference>
<evidence type="ECO:0000313" key="10">
    <source>
        <dbReference type="Proteomes" id="UP000549394"/>
    </source>
</evidence>
<dbReference type="PRINTS" id="PR01862">
    <property type="entry name" value="BCL2FAMILY"/>
</dbReference>
<organism evidence="9 10">
    <name type="scientific">Dimorphilus gyrociliatus</name>
    <dbReference type="NCBI Taxonomy" id="2664684"/>
    <lineage>
        <taxon>Eukaryota</taxon>
        <taxon>Metazoa</taxon>
        <taxon>Spiralia</taxon>
        <taxon>Lophotrochozoa</taxon>
        <taxon>Annelida</taxon>
        <taxon>Polychaeta</taxon>
        <taxon>Polychaeta incertae sedis</taxon>
        <taxon>Dinophilidae</taxon>
        <taxon>Dimorphilus</taxon>
    </lineage>
</organism>
<dbReference type="PANTHER" id="PTHR11256:SF47">
    <property type="entry name" value="BCL-2-LIKE PROTEIN 10"/>
    <property type="match status" value="1"/>
</dbReference>
<keyword evidence="10" id="KW-1185">Reference proteome</keyword>
<dbReference type="AlphaFoldDB" id="A0A7I8V9I9"/>
<comment type="similarity">
    <text evidence="2">Belongs to the Bcl-2 family.</text>
</comment>
<evidence type="ECO:0000256" key="7">
    <source>
        <dbReference type="SAM" id="Phobius"/>
    </source>
</evidence>
<dbReference type="InterPro" id="IPR046371">
    <property type="entry name" value="Bcl-2_BH1-3"/>
</dbReference>
<dbReference type="GO" id="GO:0012505">
    <property type="term" value="C:endomembrane system"/>
    <property type="evidence" value="ECO:0007669"/>
    <property type="project" value="UniProtKB-SubCell"/>
</dbReference>
<dbReference type="SUPFAM" id="SSF56854">
    <property type="entry name" value="Bcl-2 inhibitors of programmed cell death"/>
    <property type="match status" value="1"/>
</dbReference>
<keyword evidence="6 7" id="KW-0472">Membrane</keyword>
<dbReference type="GO" id="GO:0008630">
    <property type="term" value="P:intrinsic apoptotic signaling pathway in response to DNA damage"/>
    <property type="evidence" value="ECO:0007669"/>
    <property type="project" value="TreeGrafter"/>
</dbReference>
<keyword evidence="5 7" id="KW-1133">Transmembrane helix</keyword>
<keyword evidence="3 7" id="KW-0812">Transmembrane</keyword>
<evidence type="ECO:0000256" key="1">
    <source>
        <dbReference type="ARBA" id="ARBA00004308"/>
    </source>
</evidence>
<gene>
    <name evidence="9" type="ORF">DGYR_LOCUS571</name>
</gene>
<accession>A0A7I8V9I9</accession>
<dbReference type="PROSITE" id="PS50062">
    <property type="entry name" value="BCL2_FAMILY"/>
    <property type="match status" value="1"/>
</dbReference>
<dbReference type="Proteomes" id="UP000549394">
    <property type="component" value="Unassembled WGS sequence"/>
</dbReference>
<evidence type="ECO:0000256" key="6">
    <source>
        <dbReference type="ARBA" id="ARBA00023136"/>
    </source>
</evidence>
<dbReference type="GO" id="GO:0042981">
    <property type="term" value="P:regulation of apoptotic process"/>
    <property type="evidence" value="ECO:0007669"/>
    <property type="project" value="InterPro"/>
</dbReference>
<feature type="domain" description="Bcl-2 Bcl-2 homology region 1-3" evidence="8">
    <location>
        <begin position="83"/>
        <end position="181"/>
    </location>
</feature>
<dbReference type="GO" id="GO:0097192">
    <property type="term" value="P:extrinsic apoptotic signaling pathway in absence of ligand"/>
    <property type="evidence" value="ECO:0007669"/>
    <property type="project" value="TreeGrafter"/>
</dbReference>
<name>A0A7I8V9I9_9ANNE</name>
<dbReference type="Pfam" id="PF00452">
    <property type="entry name" value="Bcl-2"/>
    <property type="match status" value="1"/>
</dbReference>